<dbReference type="Pfam" id="PF01535">
    <property type="entry name" value="PPR"/>
    <property type="match status" value="1"/>
</dbReference>
<feature type="repeat" description="PPR" evidence="3">
    <location>
        <begin position="544"/>
        <end position="578"/>
    </location>
</feature>
<dbReference type="PANTHER" id="PTHR47940">
    <property type="entry name" value="OS12G0283900 PROTEIN"/>
    <property type="match status" value="1"/>
</dbReference>
<feature type="repeat" description="PPR" evidence="3">
    <location>
        <begin position="614"/>
        <end position="648"/>
    </location>
</feature>
<dbReference type="Proteomes" id="UP000515123">
    <property type="component" value="Linkage group 17"/>
</dbReference>
<organism evidence="6 7">
    <name type="scientific">Ananas comosus</name>
    <name type="common">Pineapple</name>
    <name type="synonym">Ananas ananas</name>
    <dbReference type="NCBI Taxonomy" id="4615"/>
    <lineage>
        <taxon>Eukaryota</taxon>
        <taxon>Viridiplantae</taxon>
        <taxon>Streptophyta</taxon>
        <taxon>Embryophyta</taxon>
        <taxon>Tracheophyta</taxon>
        <taxon>Spermatophyta</taxon>
        <taxon>Magnoliopsida</taxon>
        <taxon>Liliopsida</taxon>
        <taxon>Poales</taxon>
        <taxon>Bromeliaceae</taxon>
        <taxon>Bromelioideae</taxon>
        <taxon>Ananas</taxon>
    </lineage>
</organism>
<dbReference type="Gramene" id="Aco003547.1.mrna1">
    <property type="protein sequence ID" value="Aco003547.1.mrna1.cds1"/>
    <property type="gene ID" value="Aco003547.1.path1"/>
</dbReference>
<evidence type="ECO:0000313" key="7">
    <source>
        <dbReference type="RefSeq" id="XP_020107185.1"/>
    </source>
</evidence>
<keyword evidence="6" id="KW-1185">Reference proteome</keyword>
<feature type="domain" description="PROP1-like PPR" evidence="5">
    <location>
        <begin position="448"/>
        <end position="597"/>
    </location>
</feature>
<feature type="repeat" description="PPR" evidence="3">
    <location>
        <begin position="235"/>
        <end position="269"/>
    </location>
</feature>
<feature type="region of interest" description="Disordered" evidence="4">
    <location>
        <begin position="95"/>
        <end position="119"/>
    </location>
</feature>
<evidence type="ECO:0000256" key="4">
    <source>
        <dbReference type="SAM" id="MobiDB-lite"/>
    </source>
</evidence>
<evidence type="ECO:0000313" key="6">
    <source>
        <dbReference type="Proteomes" id="UP000515123"/>
    </source>
</evidence>
<dbReference type="PROSITE" id="PS51375">
    <property type="entry name" value="PPR"/>
    <property type="match status" value="6"/>
</dbReference>
<dbReference type="InterPro" id="IPR002885">
    <property type="entry name" value="PPR_rpt"/>
</dbReference>
<dbReference type="PANTHER" id="PTHR47940:SF1">
    <property type="entry name" value="PROTEIN LOW PHOTOSYNTHETIC EFFICIENCY 1, CHLOROPLASTIC"/>
    <property type="match status" value="1"/>
</dbReference>
<protein>
    <submittedName>
        <fullName evidence="7">Pentatricopeptide repeat-containing protein At3g46610-like</fullName>
    </submittedName>
</protein>
<dbReference type="Pfam" id="PF17177">
    <property type="entry name" value="PPR_long"/>
    <property type="match status" value="1"/>
</dbReference>
<dbReference type="RefSeq" id="XP_020107185.1">
    <property type="nucleotide sequence ID" value="XM_020251596.1"/>
</dbReference>
<dbReference type="InterPro" id="IPR053343">
    <property type="entry name" value="PSII_mRNA-binding_protein"/>
</dbReference>
<evidence type="ECO:0000256" key="3">
    <source>
        <dbReference type="PROSITE-ProRule" id="PRU00708"/>
    </source>
</evidence>
<dbReference type="AlphaFoldDB" id="A0A6P5GP53"/>
<dbReference type="InterPro" id="IPR011990">
    <property type="entry name" value="TPR-like_helical_dom_sf"/>
</dbReference>
<feature type="repeat" description="PPR" evidence="3">
    <location>
        <begin position="270"/>
        <end position="304"/>
    </location>
</feature>
<keyword evidence="1" id="KW-0677">Repeat</keyword>
<accession>A0A6P5GP53</accession>
<dbReference type="Pfam" id="PF13812">
    <property type="entry name" value="PPR_3"/>
    <property type="match status" value="1"/>
</dbReference>
<evidence type="ECO:0000259" key="5">
    <source>
        <dbReference type="Pfam" id="PF17177"/>
    </source>
</evidence>
<keyword evidence="2" id="KW-0809">Transit peptide</keyword>
<feature type="repeat" description="PPR" evidence="3">
    <location>
        <begin position="579"/>
        <end position="613"/>
    </location>
</feature>
<evidence type="ECO:0000256" key="2">
    <source>
        <dbReference type="ARBA" id="ARBA00022946"/>
    </source>
</evidence>
<sequence>MQSLNAFYLKGATLGATATHLDSDEFYSHALRKRRKRRWFCGRGGCAQTVSVSCNFGGFRGSSRNCGTQFITTCPKFSLLDRKKSPLSRYSATVSALEQETVGNEHRRGGPESKGSTNKEVSLDILNDVGNCNIFYQKEEEGEKVMGRGRNDRSRAAESIEKEKVDVRALAFTLRDAKTADDVEKLSRSLENLPLPVYSSMIRGLGSDKRLDAAFAIVEWLKRKKAAGGASVAPNLFIYNSLLSAVKQTERFEKVNEVIEDMKSQGIVPNIVTYNTLMSIHLEQGKPREALDILAHIENYGLSPSPVTYSTVLLAYKKMDDARGAIGFFVKLREKYEKGEIGRDAGDDWENEFFKLEKFLIRVCYVTMRRLLVNAENPTADVLNLLSCMDNAGIKPDRADYERPVWACTREDHYTVAKELYRRVREMDGEISLSVCNHVIWLMGKAKKWWAALEIYEDLLDKGPKPNNLSYELIISHFNILLTAARRRGIWRWGVRLLNKMQDKGLRPGSREWNAVLVACSKASETNAAVEIFKRMVEQGEKPTVLSYGALLSALEKGKLYEEALAVWEHMCKVDVKPNLHAYTILASIFIGKGDIEMVDSIIREMLLAGIEPTVVTFNAIISGCAKNNMGSAAFEWFHRMKVRNIKPNRITYEMLIETLAKDGKPRLAYEMYLRACNEGLNLSSRSYDAVVAACQAYSISIDRNAMGPRPVDKRKNIMIRKNMSDFCNFADLPRRVKPFDETEIYSTYVQER</sequence>
<gene>
    <name evidence="7" type="primary">LOC109723274</name>
</gene>
<evidence type="ECO:0000256" key="1">
    <source>
        <dbReference type="ARBA" id="ARBA00022737"/>
    </source>
</evidence>
<name>A0A6P5GP53_ANACO</name>
<dbReference type="Pfam" id="PF13041">
    <property type="entry name" value="PPR_2"/>
    <property type="match status" value="1"/>
</dbReference>
<dbReference type="NCBIfam" id="TIGR00756">
    <property type="entry name" value="PPR"/>
    <property type="match status" value="5"/>
</dbReference>
<dbReference type="OrthoDB" id="185373at2759"/>
<dbReference type="Gene3D" id="1.25.40.10">
    <property type="entry name" value="Tetratricopeptide repeat domain"/>
    <property type="match status" value="4"/>
</dbReference>
<reference evidence="7" key="2">
    <citation type="submission" date="2025-08" db="UniProtKB">
        <authorList>
            <consortium name="RefSeq"/>
        </authorList>
    </citation>
    <scope>IDENTIFICATION</scope>
    <source>
        <tissue evidence="7">Leaf</tissue>
    </source>
</reference>
<dbReference type="InterPro" id="IPR033443">
    <property type="entry name" value="PROP1-like_PPR_dom"/>
</dbReference>
<proteinExistence type="predicted"/>
<reference evidence="6" key="1">
    <citation type="journal article" date="2015" name="Nat. Genet.">
        <title>The pineapple genome and the evolution of CAM photosynthesis.</title>
        <authorList>
            <person name="Ming R."/>
            <person name="VanBuren R."/>
            <person name="Wai C.M."/>
            <person name="Tang H."/>
            <person name="Schatz M.C."/>
            <person name="Bowers J.E."/>
            <person name="Lyons E."/>
            <person name="Wang M.L."/>
            <person name="Chen J."/>
            <person name="Biggers E."/>
            <person name="Zhang J."/>
            <person name="Huang L."/>
            <person name="Zhang L."/>
            <person name="Miao W."/>
            <person name="Zhang J."/>
            <person name="Ye Z."/>
            <person name="Miao C."/>
            <person name="Lin Z."/>
            <person name="Wang H."/>
            <person name="Zhou H."/>
            <person name="Yim W.C."/>
            <person name="Priest H.D."/>
            <person name="Zheng C."/>
            <person name="Woodhouse M."/>
            <person name="Edger P.P."/>
            <person name="Guyot R."/>
            <person name="Guo H.B."/>
            <person name="Guo H."/>
            <person name="Zheng G."/>
            <person name="Singh R."/>
            <person name="Sharma A."/>
            <person name="Min X."/>
            <person name="Zheng Y."/>
            <person name="Lee H."/>
            <person name="Gurtowski J."/>
            <person name="Sedlazeck F.J."/>
            <person name="Harkess A."/>
            <person name="McKain M.R."/>
            <person name="Liao Z."/>
            <person name="Fang J."/>
            <person name="Liu J."/>
            <person name="Zhang X."/>
            <person name="Zhang Q."/>
            <person name="Hu W."/>
            <person name="Qin Y."/>
            <person name="Wang K."/>
            <person name="Chen L.Y."/>
            <person name="Shirley N."/>
            <person name="Lin Y.R."/>
            <person name="Liu L.Y."/>
            <person name="Hernandez A.G."/>
            <person name="Wright C.L."/>
            <person name="Bulone V."/>
            <person name="Tuskan G.A."/>
            <person name="Heath K."/>
            <person name="Zee F."/>
            <person name="Moore P.H."/>
            <person name="Sunkar R."/>
            <person name="Leebens-Mack J.H."/>
            <person name="Mockler T."/>
            <person name="Bennetzen J.L."/>
            <person name="Freeling M."/>
            <person name="Sankoff D."/>
            <person name="Paterson A.H."/>
            <person name="Zhu X."/>
            <person name="Yang X."/>
            <person name="Smith J.A."/>
            <person name="Cushman J.C."/>
            <person name="Paull R.E."/>
            <person name="Yu Q."/>
        </authorList>
    </citation>
    <scope>NUCLEOTIDE SEQUENCE [LARGE SCALE GENOMIC DNA]</scope>
    <source>
        <strain evidence="6">cv. F153</strain>
    </source>
</reference>
<dbReference type="GeneID" id="109723274"/>
<feature type="repeat" description="PPR" evidence="3">
    <location>
        <begin position="509"/>
        <end position="543"/>
    </location>
</feature>